<gene>
    <name evidence="3" type="ORF">GCM10023338_09030</name>
</gene>
<comment type="caution">
    <text evidence="3">The sequence shown here is derived from an EMBL/GenBank/DDBJ whole genome shotgun (WGS) entry which is preliminary data.</text>
</comment>
<evidence type="ECO:0000256" key="2">
    <source>
        <dbReference type="SAM" id="Phobius"/>
    </source>
</evidence>
<feature type="compositionally biased region" description="Low complexity" evidence="1">
    <location>
        <begin position="72"/>
        <end position="82"/>
    </location>
</feature>
<feature type="region of interest" description="Disordered" evidence="1">
    <location>
        <begin position="72"/>
        <end position="96"/>
    </location>
</feature>
<organism evidence="3 4">
    <name type="scientific">Wohlfahrtiimonas larvae</name>
    <dbReference type="NCBI Taxonomy" id="1157986"/>
    <lineage>
        <taxon>Bacteria</taxon>
        <taxon>Pseudomonadati</taxon>
        <taxon>Pseudomonadota</taxon>
        <taxon>Gammaproteobacteria</taxon>
        <taxon>Cardiobacteriales</taxon>
        <taxon>Ignatzschineriaceae</taxon>
        <taxon>Wohlfahrtiimonas</taxon>
    </lineage>
</organism>
<reference evidence="4" key="1">
    <citation type="journal article" date="2019" name="Int. J. Syst. Evol. Microbiol.">
        <title>The Global Catalogue of Microorganisms (GCM) 10K type strain sequencing project: providing services to taxonomists for standard genome sequencing and annotation.</title>
        <authorList>
            <consortium name="The Broad Institute Genomics Platform"/>
            <consortium name="The Broad Institute Genome Sequencing Center for Infectious Disease"/>
            <person name="Wu L."/>
            <person name="Ma J."/>
        </authorList>
    </citation>
    <scope>NUCLEOTIDE SEQUENCE [LARGE SCALE GENOMIC DNA]</scope>
    <source>
        <strain evidence="4">JCM 18424</strain>
    </source>
</reference>
<keyword evidence="2" id="KW-1133">Transmembrane helix</keyword>
<feature type="compositionally biased region" description="Basic and acidic residues" evidence="1">
    <location>
        <begin position="83"/>
        <end position="96"/>
    </location>
</feature>
<dbReference type="EMBL" id="BAABKE010000003">
    <property type="protein sequence ID" value="GAA5097534.1"/>
    <property type="molecule type" value="Genomic_DNA"/>
</dbReference>
<keyword evidence="2" id="KW-0472">Membrane</keyword>
<sequence>MKQLYIINGKPASLWQKVLFALATIGFLILIIPLGLGILAIGAILTVVFYVYLYWKIRKIKKMLGAQEAQAYQQQNSTQNTNQRREGTIDGEYKEL</sequence>
<accession>A0ABP9MJ64</accession>
<feature type="transmembrane region" description="Helical" evidence="2">
    <location>
        <begin position="20"/>
        <end position="53"/>
    </location>
</feature>
<protein>
    <submittedName>
        <fullName evidence="3">Uncharacterized protein</fullName>
    </submittedName>
</protein>
<evidence type="ECO:0000256" key="1">
    <source>
        <dbReference type="SAM" id="MobiDB-lite"/>
    </source>
</evidence>
<evidence type="ECO:0000313" key="4">
    <source>
        <dbReference type="Proteomes" id="UP001500631"/>
    </source>
</evidence>
<dbReference type="Proteomes" id="UP001500631">
    <property type="component" value="Unassembled WGS sequence"/>
</dbReference>
<keyword evidence="2" id="KW-0812">Transmembrane</keyword>
<evidence type="ECO:0000313" key="3">
    <source>
        <dbReference type="EMBL" id="GAA5097534.1"/>
    </source>
</evidence>
<name>A0ABP9MJ64_9GAMM</name>
<proteinExistence type="predicted"/>
<keyword evidence="4" id="KW-1185">Reference proteome</keyword>
<dbReference type="RefSeq" id="WP_077925288.1">
    <property type="nucleotide sequence ID" value="NZ_BAABKE010000003.1"/>
</dbReference>